<evidence type="ECO:0000256" key="8">
    <source>
        <dbReference type="ARBA" id="ARBA00023143"/>
    </source>
</evidence>
<keyword evidence="15" id="KW-1185">Reference proteome</keyword>
<accession>A0A4R2RZF5</accession>
<dbReference type="NCBIfam" id="TIGR00206">
    <property type="entry name" value="fliF"/>
    <property type="match status" value="1"/>
</dbReference>
<evidence type="ECO:0000256" key="6">
    <source>
        <dbReference type="ARBA" id="ARBA00022989"/>
    </source>
</evidence>
<evidence type="ECO:0000259" key="13">
    <source>
        <dbReference type="Pfam" id="PF08345"/>
    </source>
</evidence>
<dbReference type="PANTHER" id="PTHR30046">
    <property type="entry name" value="FLAGELLAR M-RING PROTEIN"/>
    <property type="match status" value="1"/>
</dbReference>
<feature type="region of interest" description="Disordered" evidence="10">
    <location>
        <begin position="478"/>
        <end position="513"/>
    </location>
</feature>
<feature type="compositionally biased region" description="Basic and acidic residues" evidence="10">
    <location>
        <begin position="498"/>
        <end position="510"/>
    </location>
</feature>
<evidence type="ECO:0000256" key="3">
    <source>
        <dbReference type="ARBA" id="ARBA00007971"/>
    </source>
</evidence>
<feature type="region of interest" description="Disordered" evidence="10">
    <location>
        <begin position="300"/>
        <end position="338"/>
    </location>
</feature>
<keyword evidence="4" id="KW-1003">Cell membrane</keyword>
<comment type="caution">
    <text evidence="14">The sequence shown here is derived from an EMBL/GenBank/DDBJ whole genome shotgun (WGS) entry which is preliminary data.</text>
</comment>
<proteinExistence type="inferred from homology"/>
<feature type="transmembrane region" description="Helical" evidence="11">
    <location>
        <begin position="435"/>
        <end position="457"/>
    </location>
</feature>
<evidence type="ECO:0000313" key="14">
    <source>
        <dbReference type="EMBL" id="TCP64485.1"/>
    </source>
</evidence>
<sequence length="534" mass="58256">MNELFEQIRSQLSELLGRFSLQQKLIIGGSVLTVLIALGGFVFWAGQPDYVPLYPKLDPADAGAIRAKLLEAKVDFKIPEDGSTILVPAKDQANLRLELANAQLPKGSGWGFETFNESRFSETDKERDIRLKVATETELARTLQNVPGVENARVMIVPAQDALFKTNASEATASVMLVLKPYTELEPKQIQGIIHLVSRSVKSLKPENVTVTDHTGTVLSDGLIQSADKPNLEGLTSQQIAAKREFEKYLEQKAQDMLNRVVGPGNGIVKVATELDFSQSETKGSQYGKPVGPLSQREIIESGTGSSSGGTPGTNANIPTQQSTATGTSNYSKTDITTNNEIPKTETFVVTPPGSTIKRLSVSVIVNRDGLTPEETQKYEQAVAQAVGIQYPIQQPLPGQVPARVEQVSVVGMAFDRTQTDELNRIAEQQKMQQLYIWIGVAVAALLFLSGAGYLGWRAYQRKQAAARAEAERLAALMPPPPPPPPPPIPAPVVELTPEEKRKQELRDQLDEISDTNPEAIARLIKTWMNDEMG</sequence>
<protein>
    <recommendedName>
        <fullName evidence="9">Flagellar M-ring protein</fullName>
    </recommendedName>
</protein>
<evidence type="ECO:0000256" key="7">
    <source>
        <dbReference type="ARBA" id="ARBA00023136"/>
    </source>
</evidence>
<keyword evidence="5 11" id="KW-0812">Transmembrane</keyword>
<dbReference type="PIRSF" id="PIRSF004862">
    <property type="entry name" value="FliF"/>
    <property type="match status" value="1"/>
</dbReference>
<evidence type="ECO:0000256" key="2">
    <source>
        <dbReference type="ARBA" id="ARBA00004651"/>
    </source>
</evidence>
<gene>
    <name evidence="14" type="ORF">EDD73_10926</name>
</gene>
<evidence type="ECO:0000256" key="11">
    <source>
        <dbReference type="SAM" id="Phobius"/>
    </source>
</evidence>
<dbReference type="GO" id="GO:0005886">
    <property type="term" value="C:plasma membrane"/>
    <property type="evidence" value="ECO:0007669"/>
    <property type="project" value="UniProtKB-SubCell"/>
</dbReference>
<comment type="similarity">
    <text evidence="3 9">Belongs to the FliF family.</text>
</comment>
<dbReference type="RefSeq" id="WP_131918957.1">
    <property type="nucleotide sequence ID" value="NZ_JAOQNU010000009.1"/>
</dbReference>
<keyword evidence="14" id="KW-0282">Flagellum</keyword>
<feature type="domain" description="Flagellar M-ring C-terminal" evidence="13">
    <location>
        <begin position="258"/>
        <end position="415"/>
    </location>
</feature>
<evidence type="ECO:0000256" key="5">
    <source>
        <dbReference type="ARBA" id="ARBA00022692"/>
    </source>
</evidence>
<dbReference type="InterPro" id="IPR000067">
    <property type="entry name" value="FlgMring_FliF"/>
</dbReference>
<feature type="transmembrane region" description="Helical" evidence="11">
    <location>
        <begin position="25"/>
        <end position="46"/>
    </location>
</feature>
<dbReference type="GO" id="GO:0009431">
    <property type="term" value="C:bacterial-type flagellum basal body, MS ring"/>
    <property type="evidence" value="ECO:0007669"/>
    <property type="project" value="InterPro"/>
</dbReference>
<dbReference type="InterPro" id="IPR013556">
    <property type="entry name" value="Flag_M-ring_C"/>
</dbReference>
<dbReference type="AlphaFoldDB" id="A0A4R2RZF5"/>
<dbReference type="PRINTS" id="PR01009">
    <property type="entry name" value="FLGMRINGFLIF"/>
</dbReference>
<dbReference type="InterPro" id="IPR006182">
    <property type="entry name" value="FliF_N_dom"/>
</dbReference>
<evidence type="ECO:0000313" key="15">
    <source>
        <dbReference type="Proteomes" id="UP000294813"/>
    </source>
</evidence>
<evidence type="ECO:0000256" key="9">
    <source>
        <dbReference type="PIRNR" id="PIRNR004862"/>
    </source>
</evidence>
<feature type="compositionally biased region" description="Pro residues" evidence="10">
    <location>
        <begin position="478"/>
        <end position="491"/>
    </location>
</feature>
<dbReference type="GO" id="GO:0003774">
    <property type="term" value="F:cytoskeletal motor activity"/>
    <property type="evidence" value="ECO:0007669"/>
    <property type="project" value="InterPro"/>
</dbReference>
<comment type="subcellular location">
    <subcellularLocation>
        <location evidence="1 9">Bacterial flagellum basal body</location>
    </subcellularLocation>
    <subcellularLocation>
        <location evidence="2">Cell membrane</location>
        <topology evidence="2">Multi-pass membrane protein</topology>
    </subcellularLocation>
</comment>
<feature type="compositionally biased region" description="Polar residues" evidence="10">
    <location>
        <begin position="315"/>
        <end position="338"/>
    </location>
</feature>
<organism evidence="14 15">
    <name type="scientific">Heliophilum fasciatum</name>
    <dbReference type="NCBI Taxonomy" id="35700"/>
    <lineage>
        <taxon>Bacteria</taxon>
        <taxon>Bacillati</taxon>
        <taxon>Bacillota</taxon>
        <taxon>Clostridia</taxon>
        <taxon>Eubacteriales</taxon>
        <taxon>Heliobacteriaceae</taxon>
        <taxon>Heliophilum</taxon>
    </lineage>
</organism>
<dbReference type="InterPro" id="IPR043427">
    <property type="entry name" value="YscJ/FliF"/>
</dbReference>
<dbReference type="OrthoDB" id="9807026at2"/>
<evidence type="ECO:0000259" key="12">
    <source>
        <dbReference type="Pfam" id="PF01514"/>
    </source>
</evidence>
<evidence type="ECO:0000256" key="10">
    <source>
        <dbReference type="SAM" id="MobiDB-lite"/>
    </source>
</evidence>
<dbReference type="InterPro" id="IPR045851">
    <property type="entry name" value="AMP-bd_C_sf"/>
</dbReference>
<dbReference type="EMBL" id="SLXT01000009">
    <property type="protein sequence ID" value="TCP64485.1"/>
    <property type="molecule type" value="Genomic_DNA"/>
</dbReference>
<dbReference type="Proteomes" id="UP000294813">
    <property type="component" value="Unassembled WGS sequence"/>
</dbReference>
<keyword evidence="7 11" id="KW-0472">Membrane</keyword>
<comment type="function">
    <text evidence="9">The M ring may be actively involved in energy transduction.</text>
</comment>
<dbReference type="Gene3D" id="3.30.300.30">
    <property type="match status" value="1"/>
</dbReference>
<feature type="domain" description="Flagellar M-ring N-terminal" evidence="12">
    <location>
        <begin position="46"/>
        <end position="220"/>
    </location>
</feature>
<evidence type="ECO:0000256" key="4">
    <source>
        <dbReference type="ARBA" id="ARBA00022475"/>
    </source>
</evidence>
<dbReference type="Pfam" id="PF01514">
    <property type="entry name" value="YscJ_FliF"/>
    <property type="match status" value="1"/>
</dbReference>
<dbReference type="PANTHER" id="PTHR30046:SF0">
    <property type="entry name" value="FLAGELLAR M-RING PROTEIN"/>
    <property type="match status" value="1"/>
</dbReference>
<keyword evidence="14" id="KW-0969">Cilium</keyword>
<keyword evidence="8 9" id="KW-0975">Bacterial flagellum</keyword>
<name>A0A4R2RZF5_9FIRM</name>
<dbReference type="Pfam" id="PF08345">
    <property type="entry name" value="YscJ_FliF_C"/>
    <property type="match status" value="1"/>
</dbReference>
<keyword evidence="6 11" id="KW-1133">Transmembrane helix</keyword>
<dbReference type="GO" id="GO:0071973">
    <property type="term" value="P:bacterial-type flagellum-dependent cell motility"/>
    <property type="evidence" value="ECO:0007669"/>
    <property type="project" value="InterPro"/>
</dbReference>
<evidence type="ECO:0000256" key="1">
    <source>
        <dbReference type="ARBA" id="ARBA00004117"/>
    </source>
</evidence>
<keyword evidence="14" id="KW-0966">Cell projection</keyword>
<reference evidence="14 15" key="1">
    <citation type="submission" date="2019-03" db="EMBL/GenBank/DDBJ databases">
        <title>Genomic Encyclopedia of Type Strains, Phase IV (KMG-IV): sequencing the most valuable type-strain genomes for metagenomic binning, comparative biology and taxonomic classification.</title>
        <authorList>
            <person name="Goeker M."/>
        </authorList>
    </citation>
    <scope>NUCLEOTIDE SEQUENCE [LARGE SCALE GENOMIC DNA]</scope>
    <source>
        <strain evidence="14 15">DSM 11170</strain>
    </source>
</reference>